<accession>A0A1J8QDS7</accession>
<name>A0A1J8QDS7_9AGAM</name>
<dbReference type="AlphaFoldDB" id="A0A1J8QDS7"/>
<proteinExistence type="predicted"/>
<reference evidence="1 2" key="1">
    <citation type="submission" date="2016-03" db="EMBL/GenBank/DDBJ databases">
        <title>Comparative genomics of the ectomycorrhizal sister species Rhizopogon vinicolor and Rhizopogon vesiculosus (Basidiomycota: Boletales) reveals a divergence of the mating type B locus.</title>
        <authorList>
            <person name="Mujic A.B."/>
            <person name="Kuo A."/>
            <person name="Tritt A."/>
            <person name="Lipzen A."/>
            <person name="Chen C."/>
            <person name="Johnson J."/>
            <person name="Sharma A."/>
            <person name="Barry K."/>
            <person name="Grigoriev I.V."/>
            <person name="Spatafora J.W."/>
        </authorList>
    </citation>
    <scope>NUCLEOTIDE SEQUENCE [LARGE SCALE GENOMIC DNA]</scope>
    <source>
        <strain evidence="1 2">AM-OR11-056</strain>
    </source>
</reference>
<sequence length="124" mass="14281">MSLLQEEAGHPRRQLLQRELLTPYQCDWGSVQRLVTQSTYLELAGSRERIHKHLTLRSHYHTTSLSPYLLPVARTTTNQIATYDPATLHTRTCRTSGPEIAYLITSIHAFQEDLNHNIFVCYTS</sequence>
<evidence type="ECO:0000313" key="1">
    <source>
        <dbReference type="EMBL" id="OJA09916.1"/>
    </source>
</evidence>
<comment type="caution">
    <text evidence="1">The sequence shown here is derived from an EMBL/GenBank/DDBJ whole genome shotgun (WGS) entry which is preliminary data.</text>
</comment>
<evidence type="ECO:0000313" key="2">
    <source>
        <dbReference type="Proteomes" id="UP000183567"/>
    </source>
</evidence>
<gene>
    <name evidence="1" type="ORF">AZE42_08894</name>
</gene>
<dbReference type="Proteomes" id="UP000183567">
    <property type="component" value="Unassembled WGS sequence"/>
</dbReference>
<dbReference type="EMBL" id="LVVM01005717">
    <property type="protein sequence ID" value="OJA09916.1"/>
    <property type="molecule type" value="Genomic_DNA"/>
</dbReference>
<keyword evidence="2" id="KW-1185">Reference proteome</keyword>
<protein>
    <submittedName>
        <fullName evidence="1">Uncharacterized protein</fullName>
    </submittedName>
</protein>
<organism evidence="1 2">
    <name type="scientific">Rhizopogon vesiculosus</name>
    <dbReference type="NCBI Taxonomy" id="180088"/>
    <lineage>
        <taxon>Eukaryota</taxon>
        <taxon>Fungi</taxon>
        <taxon>Dikarya</taxon>
        <taxon>Basidiomycota</taxon>
        <taxon>Agaricomycotina</taxon>
        <taxon>Agaricomycetes</taxon>
        <taxon>Agaricomycetidae</taxon>
        <taxon>Boletales</taxon>
        <taxon>Suillineae</taxon>
        <taxon>Rhizopogonaceae</taxon>
        <taxon>Rhizopogon</taxon>
    </lineage>
</organism>